<proteinExistence type="predicted"/>
<feature type="coiled-coil region" evidence="1">
    <location>
        <begin position="41"/>
        <end position="75"/>
    </location>
</feature>
<dbReference type="KEGG" id="amex:103038334"/>
<feature type="compositionally biased region" description="Basic and acidic residues" evidence="2">
    <location>
        <begin position="110"/>
        <end position="121"/>
    </location>
</feature>
<dbReference type="Proteomes" id="UP000752171">
    <property type="component" value="Unassembled WGS sequence"/>
</dbReference>
<evidence type="ECO:0000256" key="1">
    <source>
        <dbReference type="SAM" id="Coils"/>
    </source>
</evidence>
<organism evidence="3 4">
    <name type="scientific">Astyanax mexicanus</name>
    <name type="common">Blind cave fish</name>
    <name type="synonym">Astyanax fasciatus mexicanus</name>
    <dbReference type="NCBI Taxonomy" id="7994"/>
    <lineage>
        <taxon>Eukaryota</taxon>
        <taxon>Metazoa</taxon>
        <taxon>Chordata</taxon>
        <taxon>Craniata</taxon>
        <taxon>Vertebrata</taxon>
        <taxon>Euteleostomi</taxon>
        <taxon>Actinopterygii</taxon>
        <taxon>Neopterygii</taxon>
        <taxon>Teleostei</taxon>
        <taxon>Ostariophysi</taxon>
        <taxon>Characiformes</taxon>
        <taxon>Characoidei</taxon>
        <taxon>Acestrorhamphidae</taxon>
        <taxon>Acestrorhamphinae</taxon>
        <taxon>Astyanax</taxon>
    </lineage>
</organism>
<reference evidence="3 4" key="1">
    <citation type="submission" date="2021-07" db="EMBL/GenBank/DDBJ databases">
        <authorList>
            <person name="Imarazene B."/>
            <person name="Zahm M."/>
            <person name="Klopp C."/>
            <person name="Cabau C."/>
            <person name="Beille S."/>
            <person name="Jouanno E."/>
            <person name="Castinel A."/>
            <person name="Lluch J."/>
            <person name="Gil L."/>
            <person name="Kuchtly C."/>
            <person name="Lopez Roques C."/>
            <person name="Donnadieu C."/>
            <person name="Parrinello H."/>
            <person name="Journot L."/>
            <person name="Du K."/>
            <person name="Schartl M."/>
            <person name="Retaux S."/>
            <person name="Guiguen Y."/>
        </authorList>
    </citation>
    <scope>NUCLEOTIDE SEQUENCE [LARGE SCALE GENOMIC DNA]</scope>
    <source>
        <strain evidence="3">Pach_M1</strain>
        <tissue evidence="3">Testis</tissue>
    </source>
</reference>
<evidence type="ECO:0000313" key="4">
    <source>
        <dbReference type="Proteomes" id="UP000752171"/>
    </source>
</evidence>
<gene>
    <name evidence="3" type="ORF">AMEX_G2507</name>
</gene>
<keyword evidence="1" id="KW-0175">Coiled coil</keyword>
<evidence type="ECO:0000313" key="3">
    <source>
        <dbReference type="EMBL" id="KAG9283709.1"/>
    </source>
</evidence>
<dbReference type="EMBL" id="JAICCE010000001">
    <property type="protein sequence ID" value="KAG9283709.1"/>
    <property type="molecule type" value="Genomic_DNA"/>
</dbReference>
<evidence type="ECO:0000256" key="2">
    <source>
        <dbReference type="SAM" id="MobiDB-lite"/>
    </source>
</evidence>
<feature type="region of interest" description="Disordered" evidence="2">
    <location>
        <begin position="104"/>
        <end position="139"/>
    </location>
</feature>
<dbReference type="AlphaFoldDB" id="A0A8T2MI32"/>
<accession>A0A8T2MI32</accession>
<sequence length="306" mass="34895">MSSQPGTDLPALPALPQTGDEALAIETAVRTAVLSIMKVFLDLSDNRAQRYQLKLAEMERENFQLKLKLKAAELQLHAGQHSTCSVESYQISADLTFTPETSLSLSSVTDNKEEEQTRAEEASEAVASSQSEEPRLEASDLKLFKEEPNYEDTFWIKNEMAEEGCVEAVAFCGYPVLTDDFSGDPHVQQQQQQQIIPVQRCGACSSLNHTIREDDAPTASSLQRKKLASRERVRQYRARIRADPEKYHMLKEKDRIRYLSRKKTIADLPEPMKNLKRKAWREASKRHRARKLSFIHNTTNICDQHF</sequence>
<name>A0A8T2MI32_ASTMX</name>
<comment type="caution">
    <text evidence="3">The sequence shown here is derived from an EMBL/GenBank/DDBJ whole genome shotgun (WGS) entry which is preliminary data.</text>
</comment>
<protein>
    <submittedName>
        <fullName evidence="3">Uncharacterized protein</fullName>
    </submittedName>
</protein>